<dbReference type="InParanoid" id="A0A0D0CIM6"/>
<dbReference type="OrthoDB" id="7691805at2759"/>
<dbReference type="AlphaFoldDB" id="A0A0D0CIM6"/>
<dbReference type="PANTHER" id="PTHR42648:SF28">
    <property type="entry name" value="TRANSPOSON-ENCODED PROTEIN WITH RIBONUCLEASE H-LIKE AND RETROVIRUS ZINC FINGER-LIKE DOMAINS"/>
    <property type="match status" value="1"/>
</dbReference>
<gene>
    <name evidence="1" type="ORF">PAXRUDRAFT_37004</name>
</gene>
<dbReference type="Proteomes" id="UP000054538">
    <property type="component" value="Unassembled WGS sequence"/>
</dbReference>
<reference evidence="1 2" key="1">
    <citation type="submission" date="2014-04" db="EMBL/GenBank/DDBJ databases">
        <authorList>
            <consortium name="DOE Joint Genome Institute"/>
            <person name="Kuo A."/>
            <person name="Kohler A."/>
            <person name="Jargeat P."/>
            <person name="Nagy L.G."/>
            <person name="Floudas D."/>
            <person name="Copeland A."/>
            <person name="Barry K.W."/>
            <person name="Cichocki N."/>
            <person name="Veneault-Fourrey C."/>
            <person name="LaButti K."/>
            <person name="Lindquist E.A."/>
            <person name="Lipzen A."/>
            <person name="Lundell T."/>
            <person name="Morin E."/>
            <person name="Murat C."/>
            <person name="Sun H."/>
            <person name="Tunlid A."/>
            <person name="Henrissat B."/>
            <person name="Grigoriev I.V."/>
            <person name="Hibbett D.S."/>
            <person name="Martin F."/>
            <person name="Nordberg H.P."/>
            <person name="Cantor M.N."/>
            <person name="Hua S.X."/>
        </authorList>
    </citation>
    <scope>NUCLEOTIDE SEQUENCE [LARGE SCALE GENOMIC DNA]</scope>
    <source>
        <strain evidence="1 2">Ve08.2h10</strain>
    </source>
</reference>
<dbReference type="HOGENOM" id="CLU_085149_2_0_1"/>
<dbReference type="EMBL" id="KN828400">
    <property type="protein sequence ID" value="KIK75023.1"/>
    <property type="molecule type" value="Genomic_DNA"/>
</dbReference>
<evidence type="ECO:0000313" key="1">
    <source>
        <dbReference type="EMBL" id="KIK75023.1"/>
    </source>
</evidence>
<evidence type="ECO:0000313" key="2">
    <source>
        <dbReference type="Proteomes" id="UP000054538"/>
    </source>
</evidence>
<sequence>MLAKSGLSKAFWGEALSALVHVWNRCPTEAVDNATSHELWHGQKPDASHLRMWSCTAYVHVQRDKHDSITSHLSKCMIQGLEVLQPHHQTHNHL</sequence>
<protein>
    <submittedName>
        <fullName evidence="1">Uncharacterized protein</fullName>
    </submittedName>
</protein>
<reference evidence="2" key="2">
    <citation type="submission" date="2015-01" db="EMBL/GenBank/DDBJ databases">
        <title>Evolutionary Origins and Diversification of the Mycorrhizal Mutualists.</title>
        <authorList>
            <consortium name="DOE Joint Genome Institute"/>
            <consortium name="Mycorrhizal Genomics Consortium"/>
            <person name="Kohler A."/>
            <person name="Kuo A."/>
            <person name="Nagy L.G."/>
            <person name="Floudas D."/>
            <person name="Copeland A."/>
            <person name="Barry K.W."/>
            <person name="Cichocki N."/>
            <person name="Veneault-Fourrey C."/>
            <person name="LaButti K."/>
            <person name="Lindquist E.A."/>
            <person name="Lipzen A."/>
            <person name="Lundell T."/>
            <person name="Morin E."/>
            <person name="Murat C."/>
            <person name="Riley R."/>
            <person name="Ohm R."/>
            <person name="Sun H."/>
            <person name="Tunlid A."/>
            <person name="Henrissat B."/>
            <person name="Grigoriev I.V."/>
            <person name="Hibbett D.S."/>
            <person name="Martin F."/>
        </authorList>
    </citation>
    <scope>NUCLEOTIDE SEQUENCE [LARGE SCALE GENOMIC DNA]</scope>
    <source>
        <strain evidence="2">Ve08.2h10</strain>
    </source>
</reference>
<proteinExistence type="predicted"/>
<organism evidence="1 2">
    <name type="scientific">Paxillus rubicundulus Ve08.2h10</name>
    <dbReference type="NCBI Taxonomy" id="930991"/>
    <lineage>
        <taxon>Eukaryota</taxon>
        <taxon>Fungi</taxon>
        <taxon>Dikarya</taxon>
        <taxon>Basidiomycota</taxon>
        <taxon>Agaricomycotina</taxon>
        <taxon>Agaricomycetes</taxon>
        <taxon>Agaricomycetidae</taxon>
        <taxon>Boletales</taxon>
        <taxon>Paxilineae</taxon>
        <taxon>Paxillaceae</taxon>
        <taxon>Paxillus</taxon>
    </lineage>
</organism>
<accession>A0A0D0CIM6</accession>
<name>A0A0D0CIM6_9AGAM</name>
<dbReference type="STRING" id="930991.A0A0D0CIM6"/>
<dbReference type="InterPro" id="IPR039537">
    <property type="entry name" value="Retrotran_Ty1/copia-like"/>
</dbReference>
<dbReference type="PANTHER" id="PTHR42648">
    <property type="entry name" value="TRANSPOSASE, PUTATIVE-RELATED"/>
    <property type="match status" value="1"/>
</dbReference>
<keyword evidence="2" id="KW-1185">Reference proteome</keyword>